<comment type="subcellular location">
    <subcellularLocation>
        <location evidence="1">Membrane</location>
        <topology evidence="1">Multi-pass membrane protein</topology>
    </subcellularLocation>
</comment>
<dbReference type="Gene3D" id="1.20.1420.30">
    <property type="entry name" value="NCX, central ion-binding region"/>
    <property type="match status" value="1"/>
</dbReference>
<organism evidence="7 8">
    <name type="scientific">Rubinisphaera brasiliensis (strain ATCC 49424 / DSM 5305 / JCM 21570 / IAM 15109 / NBRC 103401 / IFAM 1448)</name>
    <name type="common">Planctomyces brasiliensis</name>
    <dbReference type="NCBI Taxonomy" id="756272"/>
    <lineage>
        <taxon>Bacteria</taxon>
        <taxon>Pseudomonadati</taxon>
        <taxon>Planctomycetota</taxon>
        <taxon>Planctomycetia</taxon>
        <taxon>Planctomycetales</taxon>
        <taxon>Planctomycetaceae</taxon>
        <taxon>Rubinisphaera</taxon>
    </lineage>
</organism>
<sequence>MSALKRILGSMPTWSIVIPPAACLVLVLAELHLLGALLLPLSAVALLATVLVAVHHAETIAHRIGEPYGALVLALAVTLIEVSLLISMMLSDHVDSSGVVRDAVFATVMIVCNGVIGLCLLVGALKHRVLGFRTEGTTPALSVLATLATMSLVLPDFTFTTEGPTFSTSQLLFAAVVSLALYGVFVFVQTVWHRDYFLPLVEEDEVTLHEEKPSLGVTIVSFLLLVLSLASVVGLAESLAPVIEGAIQSAGLPHSVVGIAIATMVLLPETMAAVKAALRNHMQISFNLALGSALATISLTIPAVAFLSIGLGLSMDLGLPPKEIALLALTLLLATMTLSSGRATIMQGAVHLVVFAVFLFMSLVP</sequence>
<feature type="transmembrane region" description="Helical" evidence="5">
    <location>
        <begin position="137"/>
        <end position="159"/>
    </location>
</feature>
<dbReference type="KEGG" id="pbs:Plabr_1055"/>
<dbReference type="AlphaFoldDB" id="F0SJY6"/>
<evidence type="ECO:0000256" key="4">
    <source>
        <dbReference type="ARBA" id="ARBA00023136"/>
    </source>
</evidence>
<dbReference type="GO" id="GO:0015386">
    <property type="term" value="F:potassium:proton antiporter activity"/>
    <property type="evidence" value="ECO:0007669"/>
    <property type="project" value="TreeGrafter"/>
</dbReference>
<evidence type="ECO:0000313" key="8">
    <source>
        <dbReference type="Proteomes" id="UP000006860"/>
    </source>
</evidence>
<feature type="transmembrane region" description="Helical" evidence="5">
    <location>
        <begin position="324"/>
        <end position="341"/>
    </location>
</feature>
<dbReference type="STRING" id="756272.Plabr_1055"/>
<dbReference type="eggNOG" id="COG0387">
    <property type="taxonomic scope" value="Bacteria"/>
</dbReference>
<feature type="transmembrane region" description="Helical" evidence="5">
    <location>
        <begin position="103"/>
        <end position="125"/>
    </location>
</feature>
<dbReference type="HOGENOM" id="CLU_050648_1_0_0"/>
<feature type="transmembrane region" description="Helical" evidence="5">
    <location>
        <begin position="68"/>
        <end position="91"/>
    </location>
</feature>
<dbReference type="InterPro" id="IPR044880">
    <property type="entry name" value="NCX_ion-bd_dom_sf"/>
</dbReference>
<evidence type="ECO:0000313" key="7">
    <source>
        <dbReference type="EMBL" id="ADY58675.1"/>
    </source>
</evidence>
<gene>
    <name evidence="7" type="ordered locus">Plabr_1055</name>
</gene>
<name>F0SJY6_RUBBR</name>
<feature type="domain" description="Sodium/calcium exchanger membrane region" evidence="6">
    <location>
        <begin position="221"/>
        <end position="363"/>
    </location>
</feature>
<keyword evidence="3 5" id="KW-1133">Transmembrane helix</keyword>
<dbReference type="GO" id="GO:0015385">
    <property type="term" value="F:sodium:proton antiporter activity"/>
    <property type="evidence" value="ECO:0007669"/>
    <property type="project" value="TreeGrafter"/>
</dbReference>
<evidence type="ECO:0000259" key="6">
    <source>
        <dbReference type="Pfam" id="PF01699"/>
    </source>
</evidence>
<dbReference type="RefSeq" id="WP_013627408.1">
    <property type="nucleotide sequence ID" value="NC_015174.1"/>
</dbReference>
<keyword evidence="2 5" id="KW-0812">Transmembrane</keyword>
<feature type="transmembrane region" description="Helical" evidence="5">
    <location>
        <begin position="34"/>
        <end position="56"/>
    </location>
</feature>
<evidence type="ECO:0000256" key="3">
    <source>
        <dbReference type="ARBA" id="ARBA00022989"/>
    </source>
</evidence>
<dbReference type="Pfam" id="PF01699">
    <property type="entry name" value="Na_Ca_ex"/>
    <property type="match status" value="2"/>
</dbReference>
<evidence type="ECO:0000256" key="1">
    <source>
        <dbReference type="ARBA" id="ARBA00004141"/>
    </source>
</evidence>
<dbReference type="GO" id="GO:0005886">
    <property type="term" value="C:plasma membrane"/>
    <property type="evidence" value="ECO:0007669"/>
    <property type="project" value="TreeGrafter"/>
</dbReference>
<dbReference type="Proteomes" id="UP000006860">
    <property type="component" value="Chromosome"/>
</dbReference>
<proteinExistence type="predicted"/>
<dbReference type="PANTHER" id="PTHR37958">
    <property type="entry name" value="SODIUM-POTASSIUM/PROTON ANTIPORTER CHAA"/>
    <property type="match status" value="1"/>
</dbReference>
<feature type="transmembrane region" description="Helical" evidence="5">
    <location>
        <begin position="286"/>
        <end position="312"/>
    </location>
</feature>
<feature type="transmembrane region" description="Helical" evidence="5">
    <location>
        <begin position="213"/>
        <end position="236"/>
    </location>
</feature>
<keyword evidence="8" id="KW-1185">Reference proteome</keyword>
<reference evidence="8" key="1">
    <citation type="submission" date="2011-02" db="EMBL/GenBank/DDBJ databases">
        <title>The complete genome of Planctomyces brasiliensis DSM 5305.</title>
        <authorList>
            <person name="Lucas S."/>
            <person name="Copeland A."/>
            <person name="Lapidus A."/>
            <person name="Bruce D."/>
            <person name="Goodwin L."/>
            <person name="Pitluck S."/>
            <person name="Kyrpides N."/>
            <person name="Mavromatis K."/>
            <person name="Pagani I."/>
            <person name="Ivanova N."/>
            <person name="Ovchinnikova G."/>
            <person name="Lu M."/>
            <person name="Detter J.C."/>
            <person name="Han C."/>
            <person name="Land M."/>
            <person name="Hauser L."/>
            <person name="Markowitz V."/>
            <person name="Cheng J.-F."/>
            <person name="Hugenholtz P."/>
            <person name="Woyke T."/>
            <person name="Wu D."/>
            <person name="Tindall B."/>
            <person name="Pomrenke H.G."/>
            <person name="Brambilla E."/>
            <person name="Klenk H.-P."/>
            <person name="Eisen J.A."/>
        </authorList>
    </citation>
    <scope>NUCLEOTIDE SEQUENCE [LARGE SCALE GENOMIC DNA]</scope>
    <source>
        <strain evidence="8">ATCC 49424 / DSM 5305 / JCM 21570 / NBRC 103401 / IFAM 1448</strain>
    </source>
</reference>
<evidence type="ECO:0000256" key="5">
    <source>
        <dbReference type="SAM" id="Phobius"/>
    </source>
</evidence>
<feature type="transmembrane region" description="Helical" evidence="5">
    <location>
        <begin position="348"/>
        <end position="364"/>
    </location>
</feature>
<dbReference type="PANTHER" id="PTHR37958:SF1">
    <property type="entry name" value="SODIUM-POTASSIUM_PROTON ANTIPORTER CHAA"/>
    <property type="match status" value="1"/>
</dbReference>
<evidence type="ECO:0000256" key="2">
    <source>
        <dbReference type="ARBA" id="ARBA00022692"/>
    </source>
</evidence>
<dbReference type="InterPro" id="IPR052946">
    <property type="entry name" value="Alkaline_pH_Ca-Antiporter"/>
</dbReference>
<dbReference type="InterPro" id="IPR004837">
    <property type="entry name" value="NaCa_Exmemb"/>
</dbReference>
<accession>F0SJY6</accession>
<feature type="transmembrane region" description="Helical" evidence="5">
    <location>
        <begin position="7"/>
        <end position="28"/>
    </location>
</feature>
<dbReference type="EMBL" id="CP002546">
    <property type="protein sequence ID" value="ADY58675.1"/>
    <property type="molecule type" value="Genomic_DNA"/>
</dbReference>
<keyword evidence="4 5" id="KW-0472">Membrane</keyword>
<feature type="transmembrane region" description="Helical" evidence="5">
    <location>
        <begin position="256"/>
        <end position="274"/>
    </location>
</feature>
<feature type="transmembrane region" description="Helical" evidence="5">
    <location>
        <begin position="171"/>
        <end position="192"/>
    </location>
</feature>
<protein>
    <submittedName>
        <fullName evidence="7">Sodium/calcium exchanger membrane region</fullName>
    </submittedName>
</protein>
<feature type="domain" description="Sodium/calcium exchanger membrane region" evidence="6">
    <location>
        <begin position="37"/>
        <end position="190"/>
    </location>
</feature>